<dbReference type="InterPro" id="IPR007421">
    <property type="entry name" value="Schlafen_AlbA_2_dom"/>
</dbReference>
<dbReference type="Pfam" id="PF04326">
    <property type="entry name" value="SLFN_AlbA_2"/>
    <property type="match status" value="1"/>
</dbReference>
<dbReference type="Gene3D" id="3.30.950.30">
    <property type="entry name" value="Schlafen, AAA domain"/>
    <property type="match status" value="1"/>
</dbReference>
<dbReference type="Pfam" id="PF13749">
    <property type="entry name" value="HATPase_c_4"/>
    <property type="match status" value="1"/>
</dbReference>
<evidence type="ECO:0000259" key="1">
    <source>
        <dbReference type="Pfam" id="PF04326"/>
    </source>
</evidence>
<dbReference type="InterPro" id="IPR013196">
    <property type="entry name" value="HTH_11"/>
</dbReference>
<dbReference type="InterPro" id="IPR038475">
    <property type="entry name" value="RecG_C_sf"/>
</dbReference>
<dbReference type="Proteomes" id="UP000231450">
    <property type="component" value="Unassembled WGS sequence"/>
</dbReference>
<evidence type="ECO:0000313" key="4">
    <source>
        <dbReference type="Proteomes" id="UP000231450"/>
    </source>
</evidence>
<dbReference type="InterPro" id="IPR036390">
    <property type="entry name" value="WH_DNA-bd_sf"/>
</dbReference>
<dbReference type="Gene3D" id="1.10.10.10">
    <property type="entry name" value="Winged helix-like DNA-binding domain superfamily/Winged helix DNA-binding domain"/>
    <property type="match status" value="1"/>
</dbReference>
<dbReference type="InterPro" id="IPR038461">
    <property type="entry name" value="Schlafen_AlbA_2_dom_sf"/>
</dbReference>
<organism evidence="3 4">
    <name type="scientific">Candidatus Portnoybacteria bacterium CG10_big_fil_rev_8_21_14_0_10_36_7</name>
    <dbReference type="NCBI Taxonomy" id="1974812"/>
    <lineage>
        <taxon>Bacteria</taxon>
        <taxon>Candidatus Portnoyibacteriota</taxon>
    </lineage>
</organism>
<feature type="domain" description="Schlafen AlbA-2" evidence="1">
    <location>
        <begin position="3"/>
        <end position="113"/>
    </location>
</feature>
<accession>A0A2M8KDZ7</accession>
<dbReference type="EMBL" id="PFDW01000049">
    <property type="protein sequence ID" value="PJE58151.1"/>
    <property type="molecule type" value="Genomic_DNA"/>
</dbReference>
<protein>
    <submittedName>
        <fullName evidence="3">Transcriptional regulator</fullName>
    </submittedName>
</protein>
<feature type="domain" description="Helix-turn-helix type 11" evidence="2">
    <location>
        <begin position="382"/>
        <end position="420"/>
    </location>
</feature>
<dbReference type="SUPFAM" id="SSF46785">
    <property type="entry name" value="Winged helix' DNA-binding domain"/>
    <property type="match status" value="1"/>
</dbReference>
<dbReference type="Gene3D" id="3.30.565.60">
    <property type="match status" value="1"/>
</dbReference>
<name>A0A2M8KDZ7_9BACT</name>
<dbReference type="AlphaFoldDB" id="A0A2M8KDZ7"/>
<sequence length="439" mass="50250">MRESEILELKTSTSELKEAIISIVAILNKHQRGELYFGVKNDGTMVGQTVTENTIRQISQTISENIEPKIFPKINEVILEGKNCVHVEFSGDNVPYFAYGRAYVRVGDEDKKISSQELEKMILKKNRILWEEEISEKNLKDVNEETLRDFVERANGAKRIDFRFTNAKAVLNKLGLLKDGKLLKAAEVLFCDENKQEVQAAVFAGTDKLTFLDIRQFKGNIFQLLQQSESYLKEHINWRAELKERVRKEIPEIPIRAITEALVNSLCHRDYENRKGNEVAIFKDRVEIYNPGLFPDGYDPKDFFTGTERSILRNPFIANTLYLSKDIERWGSGIKRIHDVCKEEKVKVEFKKLKSGFLVVFDRKFGVMDGVKFGEGSEKSSEKILALIKENKSISAREMAQIIGISQRAVEKQLAILRKEKRIKRVGGAKGGHWEASAT</sequence>
<evidence type="ECO:0000313" key="3">
    <source>
        <dbReference type="EMBL" id="PJE58151.1"/>
    </source>
</evidence>
<evidence type="ECO:0000259" key="2">
    <source>
        <dbReference type="Pfam" id="PF08279"/>
    </source>
</evidence>
<proteinExistence type="predicted"/>
<comment type="caution">
    <text evidence="3">The sequence shown here is derived from an EMBL/GenBank/DDBJ whole genome shotgun (WGS) entry which is preliminary data.</text>
</comment>
<dbReference type="PANTHER" id="PTHR30595:SF6">
    <property type="entry name" value="SCHLAFEN ALBA-2 DOMAIN-CONTAINING PROTEIN"/>
    <property type="match status" value="1"/>
</dbReference>
<gene>
    <name evidence="3" type="ORF">COU81_02275</name>
</gene>
<dbReference type="PANTHER" id="PTHR30595">
    <property type="entry name" value="GLPR-RELATED TRANSCRIPTIONAL REPRESSOR"/>
    <property type="match status" value="1"/>
</dbReference>
<dbReference type="Pfam" id="PF08279">
    <property type="entry name" value="HTH_11"/>
    <property type="match status" value="1"/>
</dbReference>
<reference evidence="4" key="1">
    <citation type="submission" date="2017-09" db="EMBL/GenBank/DDBJ databases">
        <title>Depth-based differentiation of microbial function through sediment-hosted aquifers and enrichment of novel symbionts in the deep terrestrial subsurface.</title>
        <authorList>
            <person name="Probst A.J."/>
            <person name="Ladd B."/>
            <person name="Jarett J.K."/>
            <person name="Geller-Mcgrath D.E."/>
            <person name="Sieber C.M.K."/>
            <person name="Emerson J.B."/>
            <person name="Anantharaman K."/>
            <person name="Thomas B.C."/>
            <person name="Malmstrom R."/>
            <person name="Stieglmeier M."/>
            <person name="Klingl A."/>
            <person name="Woyke T."/>
            <person name="Ryan C.M."/>
            <person name="Banfield J.F."/>
        </authorList>
    </citation>
    <scope>NUCLEOTIDE SEQUENCE [LARGE SCALE GENOMIC DNA]</scope>
</reference>
<dbReference type="InterPro" id="IPR036388">
    <property type="entry name" value="WH-like_DNA-bd_sf"/>
</dbReference>